<proteinExistence type="inferred from homology"/>
<protein>
    <submittedName>
        <fullName evidence="5">Putative BlaI family transcriptional regulator</fullName>
    </submittedName>
</protein>
<dbReference type="EMBL" id="AGBF01000167">
    <property type="protein sequence ID" value="EGX56101.1"/>
    <property type="molecule type" value="Genomic_DNA"/>
</dbReference>
<accession>G2GK80</accession>
<dbReference type="Gene3D" id="6.10.140.850">
    <property type="match status" value="1"/>
</dbReference>
<dbReference type="RefSeq" id="WP_007502076.1">
    <property type="nucleotide sequence ID" value="NZ_AGBF01000167.1"/>
</dbReference>
<dbReference type="GO" id="GO:0045892">
    <property type="term" value="P:negative regulation of DNA-templated transcription"/>
    <property type="evidence" value="ECO:0007669"/>
    <property type="project" value="InterPro"/>
</dbReference>
<evidence type="ECO:0000256" key="2">
    <source>
        <dbReference type="ARBA" id="ARBA00023015"/>
    </source>
</evidence>
<evidence type="ECO:0000256" key="1">
    <source>
        <dbReference type="ARBA" id="ARBA00011046"/>
    </source>
</evidence>
<name>G2GK80_9ACTN</name>
<dbReference type="AlphaFoldDB" id="G2GK80"/>
<dbReference type="OrthoDB" id="9813987at2"/>
<evidence type="ECO:0000313" key="6">
    <source>
        <dbReference type="Proteomes" id="UP000004217"/>
    </source>
</evidence>
<dbReference type="Gene3D" id="1.10.10.10">
    <property type="entry name" value="Winged helix-like DNA-binding domain superfamily/Winged helix DNA-binding domain"/>
    <property type="match status" value="1"/>
</dbReference>
<keyword evidence="4" id="KW-0804">Transcription</keyword>
<comment type="caution">
    <text evidence="5">The sequence shown here is derived from an EMBL/GenBank/DDBJ whole genome shotgun (WGS) entry which is preliminary data.</text>
</comment>
<dbReference type="PATRIC" id="fig|700597.3.peg.5809"/>
<dbReference type="InterPro" id="IPR036388">
    <property type="entry name" value="WH-like_DNA-bd_sf"/>
</dbReference>
<dbReference type="GO" id="GO:0003677">
    <property type="term" value="F:DNA binding"/>
    <property type="evidence" value="ECO:0007669"/>
    <property type="project" value="UniProtKB-KW"/>
</dbReference>
<keyword evidence="3" id="KW-0238">DNA-binding</keyword>
<dbReference type="Proteomes" id="UP000004217">
    <property type="component" value="Unassembled WGS sequence"/>
</dbReference>
<organism evidence="5 6">
    <name type="scientific">Streptomyces zinciresistens K42</name>
    <dbReference type="NCBI Taxonomy" id="700597"/>
    <lineage>
        <taxon>Bacteria</taxon>
        <taxon>Bacillati</taxon>
        <taxon>Actinomycetota</taxon>
        <taxon>Actinomycetes</taxon>
        <taxon>Kitasatosporales</taxon>
        <taxon>Streptomycetaceae</taxon>
        <taxon>Streptomyces</taxon>
    </lineage>
</organism>
<dbReference type="PIRSF" id="PIRSF019455">
    <property type="entry name" value="CopR_AtkY"/>
    <property type="match status" value="1"/>
</dbReference>
<comment type="similarity">
    <text evidence="1">Belongs to the BlaI transcriptional regulatory family.</text>
</comment>
<dbReference type="InterPro" id="IPR005650">
    <property type="entry name" value="BlaI_family"/>
</dbReference>
<dbReference type="SUPFAM" id="SSF46785">
    <property type="entry name" value="Winged helix' DNA-binding domain"/>
    <property type="match status" value="1"/>
</dbReference>
<keyword evidence="6" id="KW-1185">Reference proteome</keyword>
<reference evidence="5 6" key="1">
    <citation type="submission" date="2011-08" db="EMBL/GenBank/DDBJ databases">
        <authorList>
            <person name="Lin Y."/>
            <person name="Hao X."/>
            <person name="Johnstone L."/>
            <person name="Miller S.J."/>
            <person name="Wei G."/>
            <person name="Rensing C."/>
        </authorList>
    </citation>
    <scope>NUCLEOTIDE SEQUENCE [LARGE SCALE GENOMIC DNA]</scope>
    <source>
        <strain evidence="5 6">K42</strain>
    </source>
</reference>
<sequence length="126" mass="13743">MRVFGGLEAEIMRVVWRSAEPVAVQAIVDALGERRRLAYTTVMTVTERLREKGWLTRVRHGRAYRYSAARTADDYTAELMGQALQASSDRPGALMRFAGQLNDDEAAALRAVLNQPPAGPGPAGGN</sequence>
<keyword evidence="2" id="KW-0805">Transcription regulation</keyword>
<evidence type="ECO:0000256" key="3">
    <source>
        <dbReference type="ARBA" id="ARBA00023125"/>
    </source>
</evidence>
<dbReference type="InterPro" id="IPR036390">
    <property type="entry name" value="WH_DNA-bd_sf"/>
</dbReference>
<evidence type="ECO:0000313" key="5">
    <source>
        <dbReference type="EMBL" id="EGX56101.1"/>
    </source>
</evidence>
<evidence type="ECO:0000256" key="4">
    <source>
        <dbReference type="ARBA" id="ARBA00023163"/>
    </source>
</evidence>
<gene>
    <name evidence="5" type="ORF">SZN_29615</name>
</gene>
<dbReference type="Pfam" id="PF03965">
    <property type="entry name" value="Penicillinase_R"/>
    <property type="match status" value="1"/>
</dbReference>